<evidence type="ECO:0000313" key="3">
    <source>
        <dbReference type="Proteomes" id="UP000887222"/>
    </source>
</evidence>
<dbReference type="Gene3D" id="3.30.450.40">
    <property type="match status" value="1"/>
</dbReference>
<dbReference type="Proteomes" id="UP000887222">
    <property type="component" value="Unassembled WGS sequence"/>
</dbReference>
<dbReference type="SUPFAM" id="SSF50475">
    <property type="entry name" value="FMN-binding split barrel"/>
    <property type="match status" value="1"/>
</dbReference>
<proteinExistence type="predicted"/>
<dbReference type="SUPFAM" id="SSF55781">
    <property type="entry name" value="GAF domain-like"/>
    <property type="match status" value="1"/>
</dbReference>
<name>A0ABQ4Q4J2_9BURK</name>
<feature type="domain" description="GAF" evidence="1">
    <location>
        <begin position="160"/>
        <end position="324"/>
    </location>
</feature>
<organism evidence="2 3">
    <name type="scientific">Noviherbaspirillum aridicola</name>
    <dbReference type="NCBI Taxonomy" id="2849687"/>
    <lineage>
        <taxon>Bacteria</taxon>
        <taxon>Pseudomonadati</taxon>
        <taxon>Pseudomonadota</taxon>
        <taxon>Betaproteobacteria</taxon>
        <taxon>Burkholderiales</taxon>
        <taxon>Oxalobacteraceae</taxon>
        <taxon>Noviherbaspirillum</taxon>
    </lineage>
</organism>
<dbReference type="RefSeq" id="WP_220807820.1">
    <property type="nucleotide sequence ID" value="NZ_BPMK01000006.1"/>
</dbReference>
<protein>
    <recommendedName>
        <fullName evidence="1">GAF domain-containing protein</fullName>
    </recommendedName>
</protein>
<accession>A0ABQ4Q4J2</accession>
<dbReference type="InterPro" id="IPR012349">
    <property type="entry name" value="Split_barrel_FMN-bd"/>
</dbReference>
<dbReference type="Pfam" id="PF01243">
    <property type="entry name" value="PNPOx_N"/>
    <property type="match status" value="1"/>
</dbReference>
<comment type="caution">
    <text evidence="2">The sequence shown here is derived from an EMBL/GenBank/DDBJ whole genome shotgun (WGS) entry which is preliminary data.</text>
</comment>
<gene>
    <name evidence="2" type="ORF">NCCP691_16780</name>
</gene>
<dbReference type="InterPro" id="IPR011576">
    <property type="entry name" value="Pyridox_Oxase_N"/>
</dbReference>
<dbReference type="InterPro" id="IPR029016">
    <property type="entry name" value="GAF-like_dom_sf"/>
</dbReference>
<dbReference type="PANTHER" id="PTHR40660">
    <property type="entry name" value="5'-PHOSPHATE OXIDASE PUTATIVE DOMAIN-CONTAINING PROTEIN-RELATED"/>
    <property type="match status" value="1"/>
</dbReference>
<dbReference type="SMART" id="SM00065">
    <property type="entry name" value="GAF"/>
    <property type="match status" value="1"/>
</dbReference>
<sequence>MSVQLDAIRECLEGVIPGTMATAAADGTPNVAYLSQVQYVDSRHVALSWQFFNKTRQNILADPRASLVVVNPATLQQYRLRLEYLHTETSGPLFENMKARLAGIASHTGMSGIFRLLGADIFRVHEVQPLPGALMPAPPAQRNLLAALRTASARLAACNDLEKLLAESLACLDREFGISHAMLLMADEAAGRLYTVASRGYESSGVGSEIAFGQGVIGVAARAHAAIRIGHMTAEYGYSRAIRHSAEHGGMAGALETEIPLPGLPAPGSKLAVPVMAGQHLLGVLYVESPQELRFSYDDEDALVSLAAQLGLAIQLLQSAADCAEESPAPPGLPARPEGTPVIVRHYAENDSVFLDGDYLIKGVAGSILWTLLQDYAARQRVEFSNRELRVDPRIRLPGVSDNLEARLVLLGRRLVEREAPLRIEKTGRGRFRLQVDRPLRLQPGAAPA</sequence>
<reference evidence="2 3" key="1">
    <citation type="journal article" date="2022" name="Int. J. Syst. Evol. Microbiol.">
        <title>Noviherbaspirillum aridicola sp. nov., isolated from an arid soil in Pakistan.</title>
        <authorList>
            <person name="Khan I.U."/>
            <person name="Saqib M."/>
            <person name="Amin A."/>
            <person name="Hussain F."/>
            <person name="Li L."/>
            <person name="Liu Y.H."/>
            <person name="Fang B.Z."/>
            <person name="Ahmed I."/>
            <person name="Li W.J."/>
        </authorList>
    </citation>
    <scope>NUCLEOTIDE SEQUENCE [LARGE SCALE GENOMIC DNA]</scope>
    <source>
        <strain evidence="2 3">NCCP-691</strain>
    </source>
</reference>
<keyword evidence="3" id="KW-1185">Reference proteome</keyword>
<dbReference type="Pfam" id="PF13185">
    <property type="entry name" value="GAF_2"/>
    <property type="match status" value="1"/>
</dbReference>
<dbReference type="EMBL" id="BPMK01000006">
    <property type="protein sequence ID" value="GIZ51664.1"/>
    <property type="molecule type" value="Genomic_DNA"/>
</dbReference>
<dbReference type="InterPro" id="IPR003018">
    <property type="entry name" value="GAF"/>
</dbReference>
<evidence type="ECO:0000259" key="1">
    <source>
        <dbReference type="SMART" id="SM00065"/>
    </source>
</evidence>
<evidence type="ECO:0000313" key="2">
    <source>
        <dbReference type="EMBL" id="GIZ51664.1"/>
    </source>
</evidence>
<dbReference type="PANTHER" id="PTHR40660:SF1">
    <property type="entry name" value="5'-PHOSPHATE OXIDASE PUTATIVE DOMAIN-CONTAINING PROTEIN-RELATED"/>
    <property type="match status" value="1"/>
</dbReference>
<dbReference type="Gene3D" id="2.30.110.10">
    <property type="entry name" value="Electron Transport, Fmn-binding Protein, Chain A"/>
    <property type="match status" value="1"/>
</dbReference>